<reference evidence="5" key="1">
    <citation type="submission" date="2023-01" db="EMBL/GenBank/DDBJ databases">
        <title>Metagenome sequencing of chrysophaentin producing Chrysophaeum taylorii.</title>
        <authorList>
            <person name="Davison J."/>
            <person name="Bewley C."/>
        </authorList>
    </citation>
    <scope>NUCLEOTIDE SEQUENCE</scope>
    <source>
        <strain evidence="5">NIES-1699</strain>
    </source>
</reference>
<evidence type="ECO:0000256" key="4">
    <source>
        <dbReference type="SAM" id="MobiDB-lite"/>
    </source>
</evidence>
<sequence>MAFWGRSLVDRSERLLEQIGSVVAPIQSTRQELLIAIRKHDWSRTRELLAAEGDDPFGEDAKYDVAPIHLACDHDFAECLEYLLDLGVDVDMLDRRARETPLHHGARAGHLRICQILVAEGASPVARNTRHETPYDVARDLSLRQWILPLQMQAEAEVESKIPAVGPPPLAPSWGDKSNNNTTPRVPGDNLIPPPLDAQRPPTSAPPVSTPPPSNVGDSALRSPLGLANAPHLSPPQGGAIPPPQQVALGPPPRFPRARVPGQYSMASTRRDALGRYADGFHSSSSDPVLAAKYGNTNANYANLPPPPTTLPPPPPPPSISSMPPVPLSGGPPSTSAPGYPYPPPTMPYPTQMDRPH</sequence>
<evidence type="ECO:0000256" key="1">
    <source>
        <dbReference type="ARBA" id="ARBA00022737"/>
    </source>
</evidence>
<dbReference type="Gene3D" id="1.25.40.20">
    <property type="entry name" value="Ankyrin repeat-containing domain"/>
    <property type="match status" value="1"/>
</dbReference>
<feature type="compositionally biased region" description="Pro residues" evidence="4">
    <location>
        <begin position="241"/>
        <end position="255"/>
    </location>
</feature>
<accession>A0AAD7U4V7</accession>
<dbReference type="Proteomes" id="UP001230188">
    <property type="component" value="Unassembled WGS sequence"/>
</dbReference>
<feature type="repeat" description="ANK" evidence="3">
    <location>
        <begin position="97"/>
        <end position="129"/>
    </location>
</feature>
<organism evidence="5 6">
    <name type="scientific">Chrysophaeum taylorii</name>
    <dbReference type="NCBI Taxonomy" id="2483200"/>
    <lineage>
        <taxon>Eukaryota</taxon>
        <taxon>Sar</taxon>
        <taxon>Stramenopiles</taxon>
        <taxon>Ochrophyta</taxon>
        <taxon>Pelagophyceae</taxon>
        <taxon>Pelagomonadales</taxon>
        <taxon>Pelagomonadaceae</taxon>
        <taxon>Chrysophaeum</taxon>
    </lineage>
</organism>
<keyword evidence="6" id="KW-1185">Reference proteome</keyword>
<feature type="compositionally biased region" description="Low complexity" evidence="4">
    <location>
        <begin position="328"/>
        <end position="339"/>
    </location>
</feature>
<name>A0AAD7U4V7_9STRA</name>
<feature type="region of interest" description="Disordered" evidence="4">
    <location>
        <begin position="163"/>
        <end position="264"/>
    </location>
</feature>
<keyword evidence="2 3" id="KW-0040">ANK repeat</keyword>
<keyword evidence="1" id="KW-0677">Repeat</keyword>
<evidence type="ECO:0000313" key="6">
    <source>
        <dbReference type="Proteomes" id="UP001230188"/>
    </source>
</evidence>
<feature type="compositionally biased region" description="Pro residues" evidence="4">
    <location>
        <begin position="203"/>
        <end position="214"/>
    </location>
</feature>
<dbReference type="Pfam" id="PF12796">
    <property type="entry name" value="Ank_2"/>
    <property type="match status" value="1"/>
</dbReference>
<protein>
    <submittedName>
        <fullName evidence="5">Uncharacterized protein</fullName>
    </submittedName>
</protein>
<gene>
    <name evidence="5" type="ORF">CTAYLR_006003</name>
</gene>
<evidence type="ECO:0000256" key="2">
    <source>
        <dbReference type="ARBA" id="ARBA00023043"/>
    </source>
</evidence>
<dbReference type="SMART" id="SM00248">
    <property type="entry name" value="ANK"/>
    <property type="match status" value="2"/>
</dbReference>
<comment type="caution">
    <text evidence="5">The sequence shown here is derived from an EMBL/GenBank/DDBJ whole genome shotgun (WGS) entry which is preliminary data.</text>
</comment>
<dbReference type="InterPro" id="IPR002110">
    <property type="entry name" value="Ankyrin_rpt"/>
</dbReference>
<dbReference type="SUPFAM" id="SSF48403">
    <property type="entry name" value="Ankyrin repeat"/>
    <property type="match status" value="1"/>
</dbReference>
<dbReference type="PROSITE" id="PS50088">
    <property type="entry name" value="ANK_REPEAT"/>
    <property type="match status" value="2"/>
</dbReference>
<proteinExistence type="predicted"/>
<feature type="compositionally biased region" description="Pro residues" evidence="4">
    <location>
        <begin position="304"/>
        <end position="327"/>
    </location>
</feature>
<feature type="region of interest" description="Disordered" evidence="4">
    <location>
        <begin position="297"/>
        <end position="357"/>
    </location>
</feature>
<dbReference type="InterPro" id="IPR036770">
    <property type="entry name" value="Ankyrin_rpt-contain_sf"/>
</dbReference>
<dbReference type="PROSITE" id="PS50297">
    <property type="entry name" value="ANK_REP_REGION"/>
    <property type="match status" value="2"/>
</dbReference>
<dbReference type="AlphaFoldDB" id="A0AAD7U4V7"/>
<feature type="repeat" description="ANK" evidence="3">
    <location>
        <begin position="63"/>
        <end position="95"/>
    </location>
</feature>
<evidence type="ECO:0000256" key="3">
    <source>
        <dbReference type="PROSITE-ProRule" id="PRU00023"/>
    </source>
</evidence>
<evidence type="ECO:0000313" key="5">
    <source>
        <dbReference type="EMBL" id="KAJ8598295.1"/>
    </source>
</evidence>
<dbReference type="EMBL" id="JAQMWT010000679">
    <property type="protein sequence ID" value="KAJ8598295.1"/>
    <property type="molecule type" value="Genomic_DNA"/>
</dbReference>
<dbReference type="PANTHER" id="PTHR24171">
    <property type="entry name" value="ANKYRIN REPEAT DOMAIN-CONTAINING PROTEIN 39-RELATED"/>
    <property type="match status" value="1"/>
</dbReference>